<keyword evidence="2" id="KW-1185">Reference proteome</keyword>
<proteinExistence type="predicted"/>
<dbReference type="AlphaFoldDB" id="A0AAD6S725"/>
<dbReference type="EMBL" id="JARJCM010000233">
    <property type="protein sequence ID" value="KAJ7021416.1"/>
    <property type="molecule type" value="Genomic_DNA"/>
</dbReference>
<evidence type="ECO:0008006" key="3">
    <source>
        <dbReference type="Google" id="ProtNLM"/>
    </source>
</evidence>
<evidence type="ECO:0000313" key="2">
    <source>
        <dbReference type="Proteomes" id="UP001218188"/>
    </source>
</evidence>
<comment type="caution">
    <text evidence="1">The sequence shown here is derived from an EMBL/GenBank/DDBJ whole genome shotgun (WGS) entry which is preliminary data.</text>
</comment>
<sequence length="76" mass="7822">VHLLLENGADVNLAGGDYGSALAAACVSPDGSWVKAPPIQIVRLLLKNGADIEAQSTRALEEALKGGYEGIVALLH</sequence>
<dbReference type="InterPro" id="IPR036770">
    <property type="entry name" value="Ankyrin_rpt-contain_sf"/>
</dbReference>
<evidence type="ECO:0000313" key="1">
    <source>
        <dbReference type="EMBL" id="KAJ7021416.1"/>
    </source>
</evidence>
<name>A0AAD6S725_9AGAR</name>
<feature type="non-terminal residue" evidence="1">
    <location>
        <position position="1"/>
    </location>
</feature>
<organism evidence="1 2">
    <name type="scientific">Mycena alexandri</name>
    <dbReference type="NCBI Taxonomy" id="1745969"/>
    <lineage>
        <taxon>Eukaryota</taxon>
        <taxon>Fungi</taxon>
        <taxon>Dikarya</taxon>
        <taxon>Basidiomycota</taxon>
        <taxon>Agaricomycotina</taxon>
        <taxon>Agaricomycetes</taxon>
        <taxon>Agaricomycetidae</taxon>
        <taxon>Agaricales</taxon>
        <taxon>Marasmiineae</taxon>
        <taxon>Mycenaceae</taxon>
        <taxon>Mycena</taxon>
    </lineage>
</organism>
<feature type="non-terminal residue" evidence="1">
    <location>
        <position position="76"/>
    </location>
</feature>
<accession>A0AAD6S725</accession>
<protein>
    <recommendedName>
        <fullName evidence="3">Ankyrin</fullName>
    </recommendedName>
</protein>
<reference evidence="1" key="1">
    <citation type="submission" date="2023-03" db="EMBL/GenBank/DDBJ databases">
        <title>Massive genome expansion in bonnet fungi (Mycena s.s.) driven by repeated elements and novel gene families across ecological guilds.</title>
        <authorList>
            <consortium name="Lawrence Berkeley National Laboratory"/>
            <person name="Harder C.B."/>
            <person name="Miyauchi S."/>
            <person name="Viragh M."/>
            <person name="Kuo A."/>
            <person name="Thoen E."/>
            <person name="Andreopoulos B."/>
            <person name="Lu D."/>
            <person name="Skrede I."/>
            <person name="Drula E."/>
            <person name="Henrissat B."/>
            <person name="Morin E."/>
            <person name="Kohler A."/>
            <person name="Barry K."/>
            <person name="LaButti K."/>
            <person name="Morin E."/>
            <person name="Salamov A."/>
            <person name="Lipzen A."/>
            <person name="Mereny Z."/>
            <person name="Hegedus B."/>
            <person name="Baldrian P."/>
            <person name="Stursova M."/>
            <person name="Weitz H."/>
            <person name="Taylor A."/>
            <person name="Grigoriev I.V."/>
            <person name="Nagy L.G."/>
            <person name="Martin F."/>
            <person name="Kauserud H."/>
        </authorList>
    </citation>
    <scope>NUCLEOTIDE SEQUENCE</scope>
    <source>
        <strain evidence="1">CBHHK200</strain>
    </source>
</reference>
<dbReference type="Gene3D" id="1.25.40.20">
    <property type="entry name" value="Ankyrin repeat-containing domain"/>
    <property type="match status" value="1"/>
</dbReference>
<dbReference type="Proteomes" id="UP001218188">
    <property type="component" value="Unassembled WGS sequence"/>
</dbReference>
<gene>
    <name evidence="1" type="ORF">C8F04DRAFT_928295</name>
</gene>
<dbReference type="SUPFAM" id="SSF48403">
    <property type="entry name" value="Ankyrin repeat"/>
    <property type="match status" value="1"/>
</dbReference>